<dbReference type="EMBL" id="BAABEP010000062">
    <property type="protein sequence ID" value="GAA3754251.1"/>
    <property type="molecule type" value="Genomic_DNA"/>
</dbReference>
<evidence type="ECO:0000256" key="1">
    <source>
        <dbReference type="SAM" id="MobiDB-lite"/>
    </source>
</evidence>
<evidence type="ECO:0000313" key="3">
    <source>
        <dbReference type="EMBL" id="GAA3754251.1"/>
    </source>
</evidence>
<gene>
    <name evidence="3" type="ORF">GCM10023082_57190</name>
</gene>
<dbReference type="SMART" id="SM00849">
    <property type="entry name" value="Lactamase_B"/>
    <property type="match status" value="1"/>
</dbReference>
<proteinExistence type="predicted"/>
<organism evidence="3 4">
    <name type="scientific">Streptomyces tremellae</name>
    <dbReference type="NCBI Taxonomy" id="1124239"/>
    <lineage>
        <taxon>Bacteria</taxon>
        <taxon>Bacillati</taxon>
        <taxon>Actinomycetota</taxon>
        <taxon>Actinomycetes</taxon>
        <taxon>Kitasatosporales</taxon>
        <taxon>Streptomycetaceae</taxon>
        <taxon>Streptomyces</taxon>
    </lineage>
</organism>
<dbReference type="RefSeq" id="WP_345653655.1">
    <property type="nucleotide sequence ID" value="NZ_BAABEP010000062.1"/>
</dbReference>
<dbReference type="PANTHER" id="PTHR42951">
    <property type="entry name" value="METALLO-BETA-LACTAMASE DOMAIN-CONTAINING"/>
    <property type="match status" value="1"/>
</dbReference>
<evidence type="ECO:0000313" key="4">
    <source>
        <dbReference type="Proteomes" id="UP001499884"/>
    </source>
</evidence>
<accession>A0ABP7G3N7</accession>
<sequence length="343" mass="36869">MPRTSAAGDAAIPGGRRQPPPVERAAPGVWSVPVPLPTGPAYVLVYLFETDAGPFLVDAGWDTEEAWDALRAGLAAAGTRVEDVRGVVVTHAHTDHYGLAGRVRAASGAWVALHERDVPLLAAAERDPAGRLAATLERVGAPPRLAARLTGRVRGRPAPADLPHPDRLLHDRDLLPLPGLDLRVLWTPGHSPGHICLWDEGRRLLLSGDHVLPEHAVGLHEPAPGRADPLGDYLRSLDQLAGLDPAEVLPAHEHRFTGLDARLGALRRHHRGRLAQVAGALRVGAVHAWDIAAAVTWHRPFEELRGSALRAALQDTLACLALLDARGLVRCEPGPPDRWYPRV</sequence>
<feature type="region of interest" description="Disordered" evidence="1">
    <location>
        <begin position="1"/>
        <end position="24"/>
    </location>
</feature>
<comment type="caution">
    <text evidence="3">The sequence shown here is derived from an EMBL/GenBank/DDBJ whole genome shotgun (WGS) entry which is preliminary data.</text>
</comment>
<dbReference type="Gene3D" id="1.10.10.10">
    <property type="entry name" value="Winged helix-like DNA-binding domain superfamily/Winged helix DNA-binding domain"/>
    <property type="match status" value="1"/>
</dbReference>
<feature type="domain" description="Metallo-beta-lactamase" evidence="2">
    <location>
        <begin position="42"/>
        <end position="252"/>
    </location>
</feature>
<evidence type="ECO:0000259" key="2">
    <source>
        <dbReference type="SMART" id="SM00849"/>
    </source>
</evidence>
<dbReference type="Gene3D" id="3.60.15.10">
    <property type="entry name" value="Ribonuclease Z/Hydroxyacylglutathione hydrolase-like"/>
    <property type="match status" value="1"/>
</dbReference>
<protein>
    <submittedName>
        <fullName evidence="3">MBL fold metallo-hydrolase</fullName>
    </submittedName>
</protein>
<dbReference type="InterPro" id="IPR001279">
    <property type="entry name" value="Metallo-B-lactamas"/>
</dbReference>
<dbReference type="Pfam" id="PF00753">
    <property type="entry name" value="Lactamase_B"/>
    <property type="match status" value="1"/>
</dbReference>
<dbReference type="InterPro" id="IPR036866">
    <property type="entry name" value="RibonucZ/Hydroxyglut_hydro"/>
</dbReference>
<reference evidence="4" key="1">
    <citation type="journal article" date="2019" name="Int. J. Syst. Evol. Microbiol.">
        <title>The Global Catalogue of Microorganisms (GCM) 10K type strain sequencing project: providing services to taxonomists for standard genome sequencing and annotation.</title>
        <authorList>
            <consortium name="The Broad Institute Genomics Platform"/>
            <consortium name="The Broad Institute Genome Sequencing Center for Infectious Disease"/>
            <person name="Wu L."/>
            <person name="Ma J."/>
        </authorList>
    </citation>
    <scope>NUCLEOTIDE SEQUENCE [LARGE SCALE GENOMIC DNA]</scope>
    <source>
        <strain evidence="4">JCM 30846</strain>
    </source>
</reference>
<name>A0ABP7G3N7_9ACTN</name>
<dbReference type="SUPFAM" id="SSF56281">
    <property type="entry name" value="Metallo-hydrolase/oxidoreductase"/>
    <property type="match status" value="1"/>
</dbReference>
<dbReference type="InterPro" id="IPR036388">
    <property type="entry name" value="WH-like_DNA-bd_sf"/>
</dbReference>
<keyword evidence="4" id="KW-1185">Reference proteome</keyword>
<dbReference type="Proteomes" id="UP001499884">
    <property type="component" value="Unassembled WGS sequence"/>
</dbReference>
<dbReference type="InterPro" id="IPR050855">
    <property type="entry name" value="NDM-1-like"/>
</dbReference>